<gene>
    <name evidence="2" type="ORF">C2S53_004769</name>
</gene>
<keyword evidence="3" id="KW-1185">Reference proteome</keyword>
<keyword evidence="1" id="KW-0732">Signal</keyword>
<evidence type="ECO:0000256" key="1">
    <source>
        <dbReference type="SAM" id="SignalP"/>
    </source>
</evidence>
<feature type="signal peptide" evidence="1">
    <location>
        <begin position="1"/>
        <end position="25"/>
    </location>
</feature>
<comment type="caution">
    <text evidence="2">The sequence shown here is derived from an EMBL/GenBank/DDBJ whole genome shotgun (WGS) entry which is preliminary data.</text>
</comment>
<evidence type="ECO:0000313" key="3">
    <source>
        <dbReference type="Proteomes" id="UP001190926"/>
    </source>
</evidence>
<organism evidence="2 3">
    <name type="scientific">Perilla frutescens var. hirtella</name>
    <name type="common">Perilla citriodora</name>
    <name type="synonym">Perilla setoyensis</name>
    <dbReference type="NCBI Taxonomy" id="608512"/>
    <lineage>
        <taxon>Eukaryota</taxon>
        <taxon>Viridiplantae</taxon>
        <taxon>Streptophyta</taxon>
        <taxon>Embryophyta</taxon>
        <taxon>Tracheophyta</taxon>
        <taxon>Spermatophyta</taxon>
        <taxon>Magnoliopsida</taxon>
        <taxon>eudicotyledons</taxon>
        <taxon>Gunneridae</taxon>
        <taxon>Pentapetalae</taxon>
        <taxon>asterids</taxon>
        <taxon>lamiids</taxon>
        <taxon>Lamiales</taxon>
        <taxon>Lamiaceae</taxon>
        <taxon>Nepetoideae</taxon>
        <taxon>Elsholtzieae</taxon>
        <taxon>Perilla</taxon>
    </lineage>
</organism>
<dbReference type="EMBL" id="SDAM02000053">
    <property type="protein sequence ID" value="KAH6833967.1"/>
    <property type="molecule type" value="Genomic_DNA"/>
</dbReference>
<proteinExistence type="predicted"/>
<evidence type="ECO:0000313" key="2">
    <source>
        <dbReference type="EMBL" id="KAH6833967.1"/>
    </source>
</evidence>
<sequence length="100" mass="10806">MAQKLSAKIVFVVVVLCFLIPDERGRGLIVDARDCSVAYDEPLCQKKGIGVCTKCRPFPHLTGVRCNTTSFPFKCVCIYTCQQPPNDVTGGGKIGPSGQL</sequence>
<reference evidence="2 3" key="1">
    <citation type="journal article" date="2021" name="Nat. Commun.">
        <title>Incipient diploidization of the medicinal plant Perilla within 10,000 years.</title>
        <authorList>
            <person name="Zhang Y."/>
            <person name="Shen Q."/>
            <person name="Leng L."/>
            <person name="Zhang D."/>
            <person name="Chen S."/>
            <person name="Shi Y."/>
            <person name="Ning Z."/>
            <person name="Chen S."/>
        </authorList>
    </citation>
    <scope>NUCLEOTIDE SEQUENCE [LARGE SCALE GENOMIC DNA]</scope>
    <source>
        <strain evidence="3">cv. PC099</strain>
    </source>
</reference>
<name>A0AAD4PCN3_PERFH</name>
<feature type="chain" id="PRO_5042235854" evidence="1">
    <location>
        <begin position="26"/>
        <end position="100"/>
    </location>
</feature>
<dbReference type="AlphaFoldDB" id="A0AAD4PCN3"/>
<dbReference type="Proteomes" id="UP001190926">
    <property type="component" value="Unassembled WGS sequence"/>
</dbReference>
<protein>
    <submittedName>
        <fullName evidence="2">Uncharacterized protein</fullName>
    </submittedName>
</protein>
<accession>A0AAD4PCN3</accession>